<dbReference type="Proteomes" id="UP000238479">
    <property type="component" value="Chromosome 3"/>
</dbReference>
<sequence length="103" mass="11857">MPRNGTVFILLMKTATWLRLLQLPCWSLTNFILCLISTLCCSKTLYGRETAKAVKLIIRSKSNVNQTERLLWKIKAEDKVKDFSTCLEADRVEFFSKPSSLLK</sequence>
<evidence type="ECO:0000313" key="3">
    <source>
        <dbReference type="Proteomes" id="UP000238479"/>
    </source>
</evidence>
<keyword evidence="1" id="KW-0472">Membrane</keyword>
<name>A0A2P6RFQ9_ROSCH</name>
<gene>
    <name evidence="2" type="ORF">RchiOBHm_Chr3g0488341</name>
</gene>
<reference evidence="2 3" key="1">
    <citation type="journal article" date="2018" name="Nat. Genet.">
        <title>The Rosa genome provides new insights in the design of modern roses.</title>
        <authorList>
            <person name="Bendahmane M."/>
        </authorList>
    </citation>
    <scope>NUCLEOTIDE SEQUENCE [LARGE SCALE GENOMIC DNA]</scope>
    <source>
        <strain evidence="3">cv. Old Blush</strain>
    </source>
</reference>
<protein>
    <submittedName>
        <fullName evidence="2">Uncharacterized protein</fullName>
    </submittedName>
</protein>
<accession>A0A2P6RFQ9</accession>
<dbReference type="Gramene" id="PRQ45270">
    <property type="protein sequence ID" value="PRQ45270"/>
    <property type="gene ID" value="RchiOBHm_Chr3g0488341"/>
</dbReference>
<organism evidence="2 3">
    <name type="scientific">Rosa chinensis</name>
    <name type="common">China rose</name>
    <dbReference type="NCBI Taxonomy" id="74649"/>
    <lineage>
        <taxon>Eukaryota</taxon>
        <taxon>Viridiplantae</taxon>
        <taxon>Streptophyta</taxon>
        <taxon>Embryophyta</taxon>
        <taxon>Tracheophyta</taxon>
        <taxon>Spermatophyta</taxon>
        <taxon>Magnoliopsida</taxon>
        <taxon>eudicotyledons</taxon>
        <taxon>Gunneridae</taxon>
        <taxon>Pentapetalae</taxon>
        <taxon>rosids</taxon>
        <taxon>fabids</taxon>
        <taxon>Rosales</taxon>
        <taxon>Rosaceae</taxon>
        <taxon>Rosoideae</taxon>
        <taxon>Rosoideae incertae sedis</taxon>
        <taxon>Rosa</taxon>
    </lineage>
</organism>
<dbReference type="EMBL" id="PDCK01000041">
    <property type="protein sequence ID" value="PRQ45270.1"/>
    <property type="molecule type" value="Genomic_DNA"/>
</dbReference>
<evidence type="ECO:0000256" key="1">
    <source>
        <dbReference type="SAM" id="Phobius"/>
    </source>
</evidence>
<dbReference type="AlphaFoldDB" id="A0A2P6RFQ9"/>
<keyword evidence="3" id="KW-1185">Reference proteome</keyword>
<comment type="caution">
    <text evidence="2">The sequence shown here is derived from an EMBL/GenBank/DDBJ whole genome shotgun (WGS) entry which is preliminary data.</text>
</comment>
<keyword evidence="1" id="KW-0812">Transmembrane</keyword>
<proteinExistence type="predicted"/>
<evidence type="ECO:0000313" key="2">
    <source>
        <dbReference type="EMBL" id="PRQ45270.1"/>
    </source>
</evidence>
<keyword evidence="1" id="KW-1133">Transmembrane helix</keyword>
<feature type="transmembrane region" description="Helical" evidence="1">
    <location>
        <begin position="20"/>
        <end position="42"/>
    </location>
</feature>